<evidence type="ECO:0000313" key="2">
    <source>
        <dbReference type="EMBL" id="ACL69360.1"/>
    </source>
</evidence>
<evidence type="ECO:0000313" key="3">
    <source>
        <dbReference type="Proteomes" id="UP000000719"/>
    </source>
</evidence>
<keyword evidence="1" id="KW-0812">Transmembrane</keyword>
<organism evidence="2 3">
    <name type="scientific">Halothermothrix orenii (strain H 168 / OCM 544 / DSM 9562)</name>
    <dbReference type="NCBI Taxonomy" id="373903"/>
    <lineage>
        <taxon>Bacteria</taxon>
        <taxon>Bacillati</taxon>
        <taxon>Bacillota</taxon>
        <taxon>Clostridia</taxon>
        <taxon>Halanaerobiales</taxon>
        <taxon>Halothermotrichaceae</taxon>
        <taxon>Halothermothrix</taxon>
    </lineage>
</organism>
<dbReference type="Pfam" id="PF07963">
    <property type="entry name" value="N_methyl"/>
    <property type="match status" value="1"/>
</dbReference>
<keyword evidence="1" id="KW-0472">Membrane</keyword>
<sequence length="516" mass="56568">MKLLKKERGLSLIEVMVSLVIFAVIVLAFGSFITSNYKGIQEAGEMTRSAHENKKTVERMIASGQVSRGHSLELDFGEDNIVIDGGIAESGKLRTFIPTVPAIVSVTSDPEFHVMGEGPVIIEVVVTTRMVPDDTAVEVELRTPDDILVDTAVGQIQDNQDTLYLNAGEHLSDGIYNIVTRVDGIWSPFVINYVIRPIVYVVVGEDSTVLCSNDGENWTDHSEELPVDGVDLNAIIWGGRPDDRKFIIVGDDGYIFTSEDGVNWQEEITPTGSDLYDICWAKERYLAVGEGGIILTSDSGTDWNKISFDDNVNLYGVTYGGTSEDSFSVAVPEATPNYTVVKIEGEDPTKKNLTPSDNLYSATWGSLPSSGEGVFMAAGVQDIISFDHNIKLLTDNGYYNEDYIFNDIVPALIAETSTFLAAGSDGKDGVIMILRKVDSGGLIWDYLHNVDELPEIPSNLAGFDAIVWFNDRLVATGVNKSGREVIINLHYNGDSWEWQDVYTGSGYVRLNDVVAR</sequence>
<reference evidence="2 3" key="1">
    <citation type="journal article" date="2009" name="PLoS ONE">
        <title>Genome analysis of the anaerobic thermohalophilic bacterium Halothermothrix orenii.</title>
        <authorList>
            <person name="Mavromatis K."/>
            <person name="Ivanova N."/>
            <person name="Anderson I."/>
            <person name="Lykidis A."/>
            <person name="Hooper S.D."/>
            <person name="Sun H."/>
            <person name="Kunin V."/>
            <person name="Lapidus A."/>
            <person name="Hugenholtz P."/>
            <person name="Patel B."/>
            <person name="Kyrpides N.C."/>
        </authorList>
    </citation>
    <scope>NUCLEOTIDE SEQUENCE [LARGE SCALE GENOMIC DNA]</scope>
    <source>
        <strain evidence="3">H 168 / OCM 544 / DSM 9562</strain>
    </source>
</reference>
<keyword evidence="1" id="KW-1133">Transmembrane helix</keyword>
<dbReference type="SUPFAM" id="SSF110296">
    <property type="entry name" value="Oligoxyloglucan reducing end-specific cellobiohydrolase"/>
    <property type="match status" value="1"/>
</dbReference>
<dbReference type="KEGG" id="hor:Hore_06030"/>
<accession>B8D2D3</accession>
<protein>
    <submittedName>
        <fullName evidence="2">Prepilin-type N-terminal cleavage/methylation domain protein</fullName>
    </submittedName>
</protein>
<evidence type="ECO:0000256" key="1">
    <source>
        <dbReference type="SAM" id="Phobius"/>
    </source>
</evidence>
<dbReference type="InterPro" id="IPR015943">
    <property type="entry name" value="WD40/YVTN_repeat-like_dom_sf"/>
</dbReference>
<dbReference type="EMBL" id="CP001098">
    <property type="protein sequence ID" value="ACL69360.1"/>
    <property type="molecule type" value="Genomic_DNA"/>
</dbReference>
<dbReference type="Proteomes" id="UP000000719">
    <property type="component" value="Chromosome"/>
</dbReference>
<dbReference type="Gene3D" id="2.130.10.10">
    <property type="entry name" value="YVTN repeat-like/Quinoprotein amine dehydrogenase"/>
    <property type="match status" value="1"/>
</dbReference>
<name>B8D2D3_HALOH</name>
<dbReference type="InterPro" id="IPR012902">
    <property type="entry name" value="N_methyl_site"/>
</dbReference>
<dbReference type="OrthoDB" id="2082473at2"/>
<dbReference type="HOGENOM" id="CLU_527623_0_0_9"/>
<dbReference type="PROSITE" id="PS00409">
    <property type="entry name" value="PROKAR_NTER_METHYL"/>
    <property type="match status" value="1"/>
</dbReference>
<dbReference type="STRING" id="373903.Hore_06030"/>
<feature type="transmembrane region" description="Helical" evidence="1">
    <location>
        <begin position="12"/>
        <end position="33"/>
    </location>
</feature>
<dbReference type="eggNOG" id="COG4967">
    <property type="taxonomic scope" value="Bacteria"/>
</dbReference>
<proteinExistence type="predicted"/>
<dbReference type="NCBIfam" id="TIGR02532">
    <property type="entry name" value="IV_pilin_GFxxxE"/>
    <property type="match status" value="1"/>
</dbReference>
<keyword evidence="3" id="KW-1185">Reference proteome</keyword>
<gene>
    <name evidence="2" type="ordered locus">Hore_06030</name>
</gene>
<dbReference type="RefSeq" id="WP_012635548.1">
    <property type="nucleotide sequence ID" value="NC_011899.1"/>
</dbReference>
<dbReference type="AlphaFoldDB" id="B8D2D3"/>